<proteinExistence type="predicted"/>
<dbReference type="EMBL" id="CDMZ01002856">
    <property type="protein sequence ID" value="CEM44160.1"/>
    <property type="molecule type" value="Genomic_DNA"/>
</dbReference>
<protein>
    <submittedName>
        <fullName evidence="1">Uncharacterized protein</fullName>
    </submittedName>
</protein>
<organism evidence="1">
    <name type="scientific">Chromera velia CCMP2878</name>
    <dbReference type="NCBI Taxonomy" id="1169474"/>
    <lineage>
        <taxon>Eukaryota</taxon>
        <taxon>Sar</taxon>
        <taxon>Alveolata</taxon>
        <taxon>Colpodellida</taxon>
        <taxon>Chromeraceae</taxon>
        <taxon>Chromera</taxon>
    </lineage>
</organism>
<dbReference type="AlphaFoldDB" id="A0A0G4HJD3"/>
<gene>
    <name evidence="1" type="ORF">Cvel_28100</name>
</gene>
<name>A0A0G4HJD3_9ALVE</name>
<dbReference type="VEuPathDB" id="CryptoDB:Cvel_28100"/>
<accession>A0A0G4HJD3</accession>
<reference evidence="1" key="1">
    <citation type="submission" date="2014-11" db="EMBL/GenBank/DDBJ databases">
        <authorList>
            <person name="Otto D Thomas"/>
            <person name="Naeem Raeece"/>
        </authorList>
    </citation>
    <scope>NUCLEOTIDE SEQUENCE</scope>
</reference>
<evidence type="ECO:0000313" key="1">
    <source>
        <dbReference type="EMBL" id="CEM44160.1"/>
    </source>
</evidence>
<sequence length="130" mass="14866">MFASRVASVRRTGGGETEEREVEIEFLQRFEHDTQSLVASPVPSVYHVKNLETVLPPENDEQRWARFPDVQRPKTKFLDAFIADLVLFGAPSDQEIAQLTKETGLAYRWTGVRGDEEVRRIPDFVSSWVS</sequence>